<feature type="non-terminal residue" evidence="1">
    <location>
        <position position="109"/>
    </location>
</feature>
<name>A0A9N9HNX0_FUNMO</name>
<protein>
    <submittedName>
        <fullName evidence="1">10523_t:CDS:1</fullName>
    </submittedName>
</protein>
<gene>
    <name evidence="1" type="ORF">FMOSSE_LOCUS13694</name>
</gene>
<dbReference type="AlphaFoldDB" id="A0A9N9HNX0"/>
<sequence>MASTSLYIPDMRLAVEQKTVPGSFRKNKTIFEFPTLSYVEHNGKNFLWTIRVCLIRFRDDSEPFGHYVPILTKYLDGRPLQSATDTFIAEISVEARQEGGKIRDAKPTC</sequence>
<proteinExistence type="predicted"/>
<keyword evidence="2" id="KW-1185">Reference proteome</keyword>
<organism evidence="1 2">
    <name type="scientific">Funneliformis mosseae</name>
    <name type="common">Endomycorrhizal fungus</name>
    <name type="synonym">Glomus mosseae</name>
    <dbReference type="NCBI Taxonomy" id="27381"/>
    <lineage>
        <taxon>Eukaryota</taxon>
        <taxon>Fungi</taxon>
        <taxon>Fungi incertae sedis</taxon>
        <taxon>Mucoromycota</taxon>
        <taxon>Glomeromycotina</taxon>
        <taxon>Glomeromycetes</taxon>
        <taxon>Glomerales</taxon>
        <taxon>Glomeraceae</taxon>
        <taxon>Funneliformis</taxon>
    </lineage>
</organism>
<accession>A0A9N9HNX0</accession>
<dbReference type="EMBL" id="CAJVPP010008610">
    <property type="protein sequence ID" value="CAG8698263.1"/>
    <property type="molecule type" value="Genomic_DNA"/>
</dbReference>
<evidence type="ECO:0000313" key="1">
    <source>
        <dbReference type="EMBL" id="CAG8698263.1"/>
    </source>
</evidence>
<reference evidence="1" key="1">
    <citation type="submission" date="2021-06" db="EMBL/GenBank/DDBJ databases">
        <authorList>
            <person name="Kallberg Y."/>
            <person name="Tangrot J."/>
            <person name="Rosling A."/>
        </authorList>
    </citation>
    <scope>NUCLEOTIDE SEQUENCE</scope>
    <source>
        <strain evidence="1">87-6 pot B 2015</strain>
    </source>
</reference>
<evidence type="ECO:0000313" key="2">
    <source>
        <dbReference type="Proteomes" id="UP000789375"/>
    </source>
</evidence>
<dbReference type="Proteomes" id="UP000789375">
    <property type="component" value="Unassembled WGS sequence"/>
</dbReference>
<comment type="caution">
    <text evidence="1">The sequence shown here is derived from an EMBL/GenBank/DDBJ whole genome shotgun (WGS) entry which is preliminary data.</text>
</comment>